<dbReference type="SUPFAM" id="SSF54593">
    <property type="entry name" value="Glyoxalase/Bleomycin resistance protein/Dihydroxybiphenyl dioxygenase"/>
    <property type="match status" value="1"/>
</dbReference>
<gene>
    <name evidence="3" type="ORF">KCV87_27980</name>
</gene>
<dbReference type="Gene3D" id="3.10.180.10">
    <property type="entry name" value="2,3-Dihydroxybiphenyl 1,2-Dioxygenase, domain 1"/>
    <property type="match status" value="1"/>
</dbReference>
<dbReference type="InterPro" id="IPR029068">
    <property type="entry name" value="Glyas_Bleomycin-R_OHBP_Dase"/>
</dbReference>
<evidence type="ECO:0000259" key="2">
    <source>
        <dbReference type="PROSITE" id="PS51819"/>
    </source>
</evidence>
<protein>
    <submittedName>
        <fullName evidence="3">VOC family protein</fullName>
    </submittedName>
</protein>
<dbReference type="PANTHER" id="PTHR36437">
    <property type="entry name" value="GLYOXALASE/BLEOMYCIN RESISTANCE PROTEIN/DIOXYGENASE"/>
    <property type="match status" value="1"/>
</dbReference>
<evidence type="ECO:0000256" key="1">
    <source>
        <dbReference type="ARBA" id="ARBA00022723"/>
    </source>
</evidence>
<dbReference type="InterPro" id="IPR018146">
    <property type="entry name" value="Glyoxalase_1_CS"/>
</dbReference>
<accession>A0AA45L4E7</accession>
<dbReference type="PROSITE" id="PS00934">
    <property type="entry name" value="GLYOXALASE_I_1"/>
    <property type="match status" value="1"/>
</dbReference>
<reference evidence="3" key="1">
    <citation type="submission" date="2021-04" db="EMBL/GenBank/DDBJ databases">
        <title>Genomic sequence of Actinosynnema pretiosum subsp. pretiosum ATCC 31280 (C-14919).</title>
        <authorList>
            <person name="Bai L."/>
            <person name="Wang X."/>
            <person name="Xiao Y."/>
        </authorList>
    </citation>
    <scope>NUCLEOTIDE SEQUENCE</scope>
    <source>
        <strain evidence="3">ATCC 31280</strain>
    </source>
</reference>
<evidence type="ECO:0000313" key="4">
    <source>
        <dbReference type="Proteomes" id="UP000677152"/>
    </source>
</evidence>
<dbReference type="PANTHER" id="PTHR36437:SF2">
    <property type="entry name" value="GLYOXALASE_BLEOMYCIN RESISTANCE PROTEIN_DIOXYGENASE"/>
    <property type="match status" value="1"/>
</dbReference>
<feature type="domain" description="VOC" evidence="2">
    <location>
        <begin position="4"/>
        <end position="133"/>
    </location>
</feature>
<organism evidence="3 4">
    <name type="scientific">Actinosynnema pretiosum subsp. pretiosum</name>
    <dbReference type="NCBI Taxonomy" id="103721"/>
    <lineage>
        <taxon>Bacteria</taxon>
        <taxon>Bacillati</taxon>
        <taxon>Actinomycetota</taxon>
        <taxon>Actinomycetes</taxon>
        <taxon>Pseudonocardiales</taxon>
        <taxon>Pseudonocardiaceae</taxon>
        <taxon>Actinosynnema</taxon>
    </lineage>
</organism>
<dbReference type="InterPro" id="IPR037523">
    <property type="entry name" value="VOC_core"/>
</dbReference>
<dbReference type="AlphaFoldDB" id="A0AA45L4E7"/>
<dbReference type="InterPro" id="IPR004360">
    <property type="entry name" value="Glyas_Fos-R_dOase_dom"/>
</dbReference>
<keyword evidence="1" id="KW-0479">Metal-binding</keyword>
<proteinExistence type="predicted"/>
<evidence type="ECO:0000313" key="3">
    <source>
        <dbReference type="EMBL" id="QUF03224.1"/>
    </source>
</evidence>
<dbReference type="Proteomes" id="UP000677152">
    <property type="component" value="Chromosome"/>
</dbReference>
<dbReference type="GO" id="GO:0046872">
    <property type="term" value="F:metal ion binding"/>
    <property type="evidence" value="ECO:0007669"/>
    <property type="project" value="UniProtKB-KW"/>
</dbReference>
<sequence>MNIRVSHTFLQVDDHDAALGFYRDTLGLEVRSDVSFNEFRWLSLGSSEQPGLEIVLESADMGRSPEDAKAINELRAKGSLSGLIFWVEDCDALFEKVRASGAEVVQEPTDQDYGVRDCAFRDPAGNQIRFSGKPAS</sequence>
<dbReference type="GO" id="GO:0004462">
    <property type="term" value="F:lactoylglutathione lyase activity"/>
    <property type="evidence" value="ECO:0007669"/>
    <property type="project" value="InterPro"/>
</dbReference>
<dbReference type="EMBL" id="CP073249">
    <property type="protein sequence ID" value="QUF03224.1"/>
    <property type="molecule type" value="Genomic_DNA"/>
</dbReference>
<dbReference type="Pfam" id="PF00903">
    <property type="entry name" value="Glyoxalase"/>
    <property type="match status" value="1"/>
</dbReference>
<name>A0AA45L4E7_9PSEU</name>
<dbReference type="CDD" id="cd07263">
    <property type="entry name" value="VOC_like"/>
    <property type="match status" value="1"/>
</dbReference>
<dbReference type="PROSITE" id="PS51819">
    <property type="entry name" value="VOC"/>
    <property type="match status" value="1"/>
</dbReference>